<dbReference type="GO" id="GO:0032012">
    <property type="term" value="P:regulation of ARF protein signal transduction"/>
    <property type="evidence" value="ECO:0007669"/>
    <property type="project" value="InterPro"/>
</dbReference>
<reference evidence="3" key="2">
    <citation type="submission" date="2025-08" db="UniProtKB">
        <authorList>
            <consortium name="Ensembl"/>
        </authorList>
    </citation>
    <scope>IDENTIFICATION</scope>
</reference>
<dbReference type="FunCoup" id="H2ZA12">
    <property type="interactions" value="512"/>
</dbReference>
<dbReference type="Proteomes" id="UP000007875">
    <property type="component" value="Unassembled WGS sequence"/>
</dbReference>
<dbReference type="GO" id="GO:0005085">
    <property type="term" value="F:guanyl-nucleotide exchange factor activity"/>
    <property type="evidence" value="ECO:0007669"/>
    <property type="project" value="InterPro"/>
</dbReference>
<feature type="region of interest" description="Disordered" evidence="1">
    <location>
        <begin position="1387"/>
        <end position="1416"/>
    </location>
</feature>
<evidence type="ECO:0000256" key="1">
    <source>
        <dbReference type="SAM" id="MobiDB-lite"/>
    </source>
</evidence>
<feature type="region of interest" description="Disordered" evidence="1">
    <location>
        <begin position="214"/>
        <end position="257"/>
    </location>
</feature>
<organism evidence="3 4">
    <name type="scientific">Ciona savignyi</name>
    <name type="common">Pacific transparent sea squirt</name>
    <dbReference type="NCBI Taxonomy" id="51511"/>
    <lineage>
        <taxon>Eukaryota</taxon>
        <taxon>Metazoa</taxon>
        <taxon>Chordata</taxon>
        <taxon>Tunicata</taxon>
        <taxon>Ascidiacea</taxon>
        <taxon>Phlebobranchia</taxon>
        <taxon>Cionidae</taxon>
        <taxon>Ciona</taxon>
    </lineage>
</organism>
<feature type="region of interest" description="Disordered" evidence="1">
    <location>
        <begin position="321"/>
        <end position="355"/>
    </location>
</feature>
<dbReference type="InterPro" id="IPR000904">
    <property type="entry name" value="Sec7_dom"/>
</dbReference>
<reference evidence="3" key="3">
    <citation type="submission" date="2025-09" db="UniProtKB">
        <authorList>
            <consortium name="Ensembl"/>
        </authorList>
    </citation>
    <scope>IDENTIFICATION</scope>
</reference>
<dbReference type="Gene3D" id="1.10.220.20">
    <property type="match status" value="1"/>
</dbReference>
<keyword evidence="4" id="KW-1185">Reference proteome</keyword>
<sequence length="1660" mass="188169">MKRGKYIILGEVNIVVTALRRNLRWATHSYQNDNEDPLIGSFNSLKNVLNRCEGLSVLEPNIYLTPFLEVVRSEDTTGPITGLALSSINKFLCYGLIDPDAPNAAVAVSGMADAVTHARFVGTDPANDEVVLMKILQVLRVLLLTKVGTLLTNEAVCEIMQSCFRICFEMRLSELLRKSAEHTLVDMVQLLFTRLPEFKEDSKNLLSNSMKKLKMRAGGMPEAARGKRPRRNNKAHKKDRKGSQTLPGLSPGNPPSPLGMCKLSEGFGKCDFMVLFNTLSMHSRTVRAKFTFSTLNINSIFYIKYASRRDLVDIMAGEQADTEATNGDADEPTQLPDSLVEDVDGQSQVSESSSVDNALNPVSGVASVHLYTYTCTVHSMKTCPQKIVRFPSSPRPIGFTGPLLPYGLACIRELFRFLISLTNPHDRHNTDVMIHMGMSLMMVALETSRVKLVVHITNPLCQLSKGVKNNYKSYVLFSVPKVINKFLLIMVSVKKFTLLYTFLPILLSNFLSHNSPNNMIILFIQNAFPVSGLYTTHLLSLDALLTVVHSIEQRCSQNESKNLGRIPWIELVFFVCRNNITERMLNFNNSQTILSISSFSATPPASPSRISKPDTEWQSATPVNNQQVAANPTPTVVPERFSGEVPTIEELQLIKQKKKILQSGTELFNQKTKKGITFLQDQNLLAVPIDVREVSLWLRANPWLDKKMIGEYISDRRHPEILDNFVRTFKFEGLRLDESLRLYLETFRLPGEAPVIQRLIEAFSAYWSECNHHPFMNLDAAFTLSYAIIMLNTDQHNRNVRKQNEPMTFHEFQRNTKGCNGGQDFDQHMLEEIYTTIRNDEIVLPDEQVGPIRDRWLWNVFLRRGASPEGTWLSTSDEYHIYDRDIFAMNWGPTVSALSYVFDKSLEENIIQRSILGFKKCALISAHFSMCNVFDNLIVSLCKFTGLTSNGEAPDMTTVIFGSNPKAQLAARTMFHLTHRHGDILREGWRNILDVILPLYRSKLLPAAMVEVEDFVDPTGRVCLLREELPMQRSDSSIFSSFYQFMTLGGPSETSNQKQTTAEDQEAMRIAQDCVKELQLETLVTESKFLRLDSLQELMKALMQASHPPHVHDAMGGNYMEDSAIFFLELLLRVVLQNRDRIMSLWQMVRDHLYSCIVMATEYSLLLERAVVGLMRMAIRLLHREEVAEEVLASLQILLMIKPSIIPMVSRQIGYGLHELLRTNAANIHARADWITIFTVMKTVGAGAVPPAIVQVPTNPNENPPDPTVAGETRLSVYSDRGYTSDSELYENHPGNTDTASECVLVDSWWLVIPPPPTPCNQFTLQLGEELRQHDMRAMVKCCETLAFLVRDAAHITPDNFELCVRCIRTFVEASINGGMVGFSHHASTELKHPDKKKFKKRKERDGKRRMTGHQQERYYGHNSDDETMVENVPGGYHTMSLQLLDLMHTLHTRAASIYSSWEAEERKVTNEPVVTAEASSLWGKCWCPLLQGIARLCCDARRQVRTSALTYLQRALLVHDLQTLTGKEWESCFNKVLFPLLTKLLENISPADPDGMEETRMRGATLLSKVFLQHLNPLLSLPTFTALWLTILDFMDKYMHIGKRDLLFEAIPESLKNMLLVMDTARIFHTNEDAHTSLWDVTWERIDCFLPSLRNEVFK</sequence>
<dbReference type="GeneTree" id="ENSGT00940000168092"/>
<dbReference type="GO" id="GO:0010256">
    <property type="term" value="P:endomembrane system organization"/>
    <property type="evidence" value="ECO:0007669"/>
    <property type="project" value="UniProtKB-ARBA"/>
</dbReference>
<dbReference type="PANTHER" id="PTHR10663:SF388">
    <property type="entry name" value="GOLGI-SPECIFIC BREFELDIN A-RESISTANCE GUANINE NUCLEOTIDE EXCHANGE FACTOR 1"/>
    <property type="match status" value="1"/>
</dbReference>
<feature type="domain" description="SEC7" evidence="2">
    <location>
        <begin position="650"/>
        <end position="840"/>
    </location>
</feature>
<dbReference type="InterPro" id="IPR056604">
    <property type="entry name" value="GBF1-like_TPR"/>
</dbReference>
<dbReference type="PROSITE" id="PS50190">
    <property type="entry name" value="SEC7"/>
    <property type="match status" value="1"/>
</dbReference>
<dbReference type="OMA" id="CRDIRHH"/>
<dbReference type="InterPro" id="IPR035999">
    <property type="entry name" value="Sec7_dom_sf"/>
</dbReference>
<evidence type="ECO:0000313" key="3">
    <source>
        <dbReference type="Ensembl" id="ENSCSAVP00000014427.1"/>
    </source>
</evidence>
<dbReference type="STRING" id="51511.ENSCSAVP00000014427"/>
<dbReference type="GO" id="GO:0016197">
    <property type="term" value="P:endosomal transport"/>
    <property type="evidence" value="ECO:0007669"/>
    <property type="project" value="UniProtKB-ARBA"/>
</dbReference>
<dbReference type="PANTHER" id="PTHR10663">
    <property type="entry name" value="GUANYL-NUCLEOTIDE EXCHANGE FACTOR"/>
    <property type="match status" value="1"/>
</dbReference>
<dbReference type="InParanoid" id="H2ZA12"/>
<dbReference type="eggNOG" id="KOG0928">
    <property type="taxonomic scope" value="Eukaryota"/>
</dbReference>
<protein>
    <recommendedName>
        <fullName evidence="2">SEC7 domain-containing protein</fullName>
    </recommendedName>
</protein>
<feature type="compositionally biased region" description="Basic and acidic residues" evidence="1">
    <location>
        <begin position="1404"/>
        <end position="1416"/>
    </location>
</feature>
<dbReference type="GO" id="GO:0005794">
    <property type="term" value="C:Golgi apparatus"/>
    <property type="evidence" value="ECO:0007669"/>
    <property type="project" value="UniProtKB-SubCell"/>
</dbReference>
<accession>H2ZA12</accession>
<dbReference type="SMART" id="SM00222">
    <property type="entry name" value="Sec7"/>
    <property type="match status" value="1"/>
</dbReference>
<dbReference type="Gene3D" id="1.10.1000.11">
    <property type="entry name" value="Arf Nucleotide-binding Site Opener,domain 2"/>
    <property type="match status" value="1"/>
</dbReference>
<proteinExistence type="predicted"/>
<dbReference type="Pfam" id="PF23325">
    <property type="entry name" value="TPR_28"/>
    <property type="match status" value="1"/>
</dbReference>
<dbReference type="SUPFAM" id="SSF48425">
    <property type="entry name" value="Sec7 domain"/>
    <property type="match status" value="1"/>
</dbReference>
<reference evidence="4" key="1">
    <citation type="submission" date="2003-08" db="EMBL/GenBank/DDBJ databases">
        <authorList>
            <person name="Birren B."/>
            <person name="Nusbaum C."/>
            <person name="Abebe A."/>
            <person name="Abouelleil A."/>
            <person name="Adekoya E."/>
            <person name="Ait-zahra M."/>
            <person name="Allen N."/>
            <person name="Allen T."/>
            <person name="An P."/>
            <person name="Anderson M."/>
            <person name="Anderson S."/>
            <person name="Arachchi H."/>
            <person name="Armbruster J."/>
            <person name="Bachantsang P."/>
            <person name="Baldwin J."/>
            <person name="Barry A."/>
            <person name="Bayul T."/>
            <person name="Blitshsteyn B."/>
            <person name="Bloom T."/>
            <person name="Blye J."/>
            <person name="Boguslavskiy L."/>
            <person name="Borowsky M."/>
            <person name="Boukhgalter B."/>
            <person name="Brunache A."/>
            <person name="Butler J."/>
            <person name="Calixte N."/>
            <person name="Calvo S."/>
            <person name="Camarata J."/>
            <person name="Campo K."/>
            <person name="Chang J."/>
            <person name="Cheshatsang Y."/>
            <person name="Citroen M."/>
            <person name="Collymore A."/>
            <person name="Considine T."/>
            <person name="Cook A."/>
            <person name="Cooke P."/>
            <person name="Corum B."/>
            <person name="Cuomo C."/>
            <person name="David R."/>
            <person name="Dawoe T."/>
            <person name="Degray S."/>
            <person name="Dodge S."/>
            <person name="Dooley K."/>
            <person name="Dorje P."/>
            <person name="Dorjee K."/>
            <person name="Dorris L."/>
            <person name="Duffey N."/>
            <person name="Dupes A."/>
            <person name="Elkins T."/>
            <person name="Engels R."/>
            <person name="Erickson J."/>
            <person name="Farina A."/>
            <person name="Faro S."/>
            <person name="Ferreira P."/>
            <person name="Fischer H."/>
            <person name="Fitzgerald M."/>
            <person name="Foley K."/>
            <person name="Gage D."/>
            <person name="Galagan J."/>
            <person name="Gearin G."/>
            <person name="Gnerre S."/>
            <person name="Gnirke A."/>
            <person name="Goyette A."/>
            <person name="Graham J."/>
            <person name="Grandbois E."/>
            <person name="Gyaltsen K."/>
            <person name="Hafez N."/>
            <person name="Hagopian D."/>
            <person name="Hagos B."/>
            <person name="Hall J."/>
            <person name="Hatcher B."/>
            <person name="Heller A."/>
            <person name="Higgins H."/>
            <person name="Honan T."/>
            <person name="Horn A."/>
            <person name="Houde N."/>
            <person name="Hughes L."/>
            <person name="Hulme W."/>
            <person name="Husby E."/>
            <person name="Iliev I."/>
            <person name="Jaffe D."/>
            <person name="Jones C."/>
            <person name="Kamal M."/>
            <person name="Kamat A."/>
            <person name="Kamvysselis M."/>
            <person name="Karlsson E."/>
            <person name="Kells C."/>
            <person name="Kieu A."/>
            <person name="Kisner P."/>
            <person name="Kodira C."/>
            <person name="Kulbokas E."/>
            <person name="Labutti K."/>
            <person name="Lama D."/>
            <person name="Landers T."/>
            <person name="Leger J."/>
            <person name="Levine S."/>
            <person name="Lewis D."/>
            <person name="Lewis T."/>
            <person name="Lindblad-toh K."/>
            <person name="Liu X."/>
            <person name="Lokyitsang T."/>
            <person name="Lokyitsang Y."/>
            <person name="Lucien O."/>
            <person name="Lui A."/>
            <person name="Ma L.J."/>
            <person name="Mabbitt R."/>
            <person name="Macdonald J."/>
            <person name="Maclean C."/>
            <person name="Major J."/>
            <person name="Manning J."/>
            <person name="Marabella R."/>
            <person name="Maru K."/>
            <person name="Matthews C."/>
            <person name="Mauceli E."/>
            <person name="Mccarthy M."/>
            <person name="Mcdonough S."/>
            <person name="Mcghee T."/>
            <person name="Meldrim J."/>
            <person name="Meneus L."/>
            <person name="Mesirov J."/>
            <person name="Mihalev A."/>
            <person name="Mihova T."/>
            <person name="Mikkelsen T."/>
            <person name="Mlenga V."/>
            <person name="Moru K."/>
            <person name="Mozes J."/>
            <person name="Mulrain L."/>
            <person name="Munson G."/>
            <person name="Naylor J."/>
            <person name="Newes C."/>
            <person name="Nguyen C."/>
            <person name="Nguyen N."/>
            <person name="Nguyen T."/>
            <person name="Nicol R."/>
            <person name="Nielsen C."/>
            <person name="Nizzari M."/>
            <person name="Norbu C."/>
            <person name="Norbu N."/>
            <person name="O'donnell P."/>
            <person name="Okoawo O."/>
            <person name="O'leary S."/>
            <person name="Omotosho B."/>
            <person name="O'neill K."/>
            <person name="Osman S."/>
            <person name="Parker S."/>
            <person name="Perrin D."/>
            <person name="Phunkhang P."/>
            <person name="Piqani B."/>
            <person name="Purcell S."/>
            <person name="Rachupka T."/>
            <person name="Ramasamy U."/>
            <person name="Rameau R."/>
            <person name="Ray V."/>
            <person name="Raymond C."/>
            <person name="Retta R."/>
            <person name="Richardson S."/>
            <person name="Rise C."/>
            <person name="Rodriguez J."/>
            <person name="Rogers J."/>
            <person name="Rogov P."/>
            <person name="Rutman M."/>
            <person name="Schupbach R."/>
            <person name="Seaman C."/>
            <person name="Settipalli S."/>
            <person name="Sharpe T."/>
            <person name="Sheridan J."/>
            <person name="Sherpa N."/>
            <person name="Shi J."/>
            <person name="Smirnov S."/>
            <person name="Smith C."/>
            <person name="Sougnez C."/>
            <person name="Spencer B."/>
            <person name="Stalker J."/>
            <person name="Stange-thomann N."/>
            <person name="Stavropoulos S."/>
            <person name="Stetson K."/>
            <person name="Stone C."/>
            <person name="Stone S."/>
            <person name="Stubbs M."/>
            <person name="Talamas J."/>
            <person name="Tchuinga P."/>
            <person name="Tenzing P."/>
            <person name="Tesfaye S."/>
            <person name="Theodore J."/>
            <person name="Thoulutsang Y."/>
            <person name="Topham K."/>
            <person name="Towey S."/>
            <person name="Tsamla T."/>
            <person name="Tsomo N."/>
            <person name="Vallee D."/>
            <person name="Vassiliev H."/>
            <person name="Venkataraman V."/>
            <person name="Vinson J."/>
            <person name="Vo A."/>
            <person name="Wade C."/>
            <person name="Wang S."/>
            <person name="Wangchuk T."/>
            <person name="Wangdi T."/>
            <person name="Whittaker C."/>
            <person name="Wilkinson J."/>
            <person name="Wu Y."/>
            <person name="Wyman D."/>
            <person name="Yadav S."/>
            <person name="Yang S."/>
            <person name="Yang X."/>
            <person name="Yeager S."/>
            <person name="Yee E."/>
            <person name="Young G."/>
            <person name="Zainoun J."/>
            <person name="Zembeck L."/>
            <person name="Zimmer A."/>
            <person name="Zody M."/>
            <person name="Lander E."/>
        </authorList>
    </citation>
    <scope>NUCLEOTIDE SEQUENCE [LARGE SCALE GENOMIC DNA]</scope>
</reference>
<dbReference type="InterPro" id="IPR023394">
    <property type="entry name" value="Sec7_C_sf"/>
</dbReference>
<name>H2ZA12_CIOSA</name>
<evidence type="ECO:0000313" key="4">
    <source>
        <dbReference type="Proteomes" id="UP000007875"/>
    </source>
</evidence>
<dbReference type="GO" id="GO:0005793">
    <property type="term" value="C:endoplasmic reticulum-Golgi intermediate compartment"/>
    <property type="evidence" value="ECO:0007669"/>
    <property type="project" value="UniProtKB-SubCell"/>
</dbReference>
<evidence type="ECO:0000259" key="2">
    <source>
        <dbReference type="PROSITE" id="PS50190"/>
    </source>
</evidence>
<feature type="compositionally biased region" description="Basic residues" evidence="1">
    <location>
        <begin position="226"/>
        <end position="240"/>
    </location>
</feature>
<dbReference type="CDD" id="cd00171">
    <property type="entry name" value="Sec7"/>
    <property type="match status" value="1"/>
</dbReference>
<dbReference type="Pfam" id="PF01369">
    <property type="entry name" value="Sec7"/>
    <property type="match status" value="1"/>
</dbReference>
<dbReference type="Ensembl" id="ENSCSAVT00000014592.1">
    <property type="protein sequence ID" value="ENSCSAVP00000014427.1"/>
    <property type="gene ID" value="ENSCSAVG00000008446.1"/>
</dbReference>
<feature type="compositionally biased region" description="Polar residues" evidence="1">
    <location>
        <begin position="345"/>
        <end position="355"/>
    </location>
</feature>
<feature type="compositionally biased region" description="Basic residues" evidence="1">
    <location>
        <begin position="1394"/>
        <end position="1403"/>
    </location>
</feature>